<dbReference type="Gene3D" id="3.40.50.200">
    <property type="entry name" value="Peptidase S8/S53 domain"/>
    <property type="match status" value="1"/>
</dbReference>
<dbReference type="InterPro" id="IPR000209">
    <property type="entry name" value="Peptidase_S8/S53_dom"/>
</dbReference>
<dbReference type="PANTHER" id="PTHR43806:SF67">
    <property type="entry name" value="EGF-LIKE DOMAIN-CONTAINING PROTEIN"/>
    <property type="match status" value="1"/>
</dbReference>
<keyword evidence="7" id="KW-0732">Signal</keyword>
<dbReference type="PRINTS" id="PR00723">
    <property type="entry name" value="SUBTILISIN"/>
</dbReference>
<evidence type="ECO:0000259" key="8">
    <source>
        <dbReference type="Pfam" id="PF00082"/>
    </source>
</evidence>
<dbReference type="Pfam" id="PF00082">
    <property type="entry name" value="Peptidase_S8"/>
    <property type="match status" value="1"/>
</dbReference>
<feature type="signal peptide" evidence="7">
    <location>
        <begin position="1"/>
        <end position="18"/>
    </location>
</feature>
<keyword evidence="3 5" id="KW-0378">Hydrolase</keyword>
<dbReference type="Proteomes" id="UP000784286">
    <property type="component" value="Unassembled WGS sequence"/>
</dbReference>
<evidence type="ECO:0000256" key="6">
    <source>
        <dbReference type="RuleBase" id="RU003355"/>
    </source>
</evidence>
<dbReference type="PROSITE" id="PS00136">
    <property type="entry name" value="SUBTILASE_ASP"/>
    <property type="match status" value="1"/>
</dbReference>
<dbReference type="GO" id="GO:0006508">
    <property type="term" value="P:proteolysis"/>
    <property type="evidence" value="ECO:0007669"/>
    <property type="project" value="UniProtKB-KW"/>
</dbReference>
<dbReference type="CDD" id="cd07493">
    <property type="entry name" value="Peptidases_S8_9"/>
    <property type="match status" value="1"/>
</dbReference>
<feature type="active site" description="Charge relay system" evidence="5">
    <location>
        <position position="217"/>
    </location>
</feature>
<evidence type="ECO:0000256" key="3">
    <source>
        <dbReference type="ARBA" id="ARBA00022801"/>
    </source>
</evidence>
<evidence type="ECO:0000313" key="9">
    <source>
        <dbReference type="EMBL" id="MBU3856071.1"/>
    </source>
</evidence>
<dbReference type="PIRSF" id="PIRSF037903">
    <property type="entry name" value="Subtilisin_rel_GFO_2223"/>
    <property type="match status" value="1"/>
</dbReference>
<evidence type="ECO:0000256" key="7">
    <source>
        <dbReference type="SAM" id="SignalP"/>
    </source>
</evidence>
<dbReference type="InterPro" id="IPR023828">
    <property type="entry name" value="Peptidase_S8_Ser-AS"/>
</dbReference>
<feature type="domain" description="Peptidase S8/S53" evidence="8">
    <location>
        <begin position="172"/>
        <end position="441"/>
    </location>
</feature>
<dbReference type="InterPro" id="IPR017317">
    <property type="entry name" value="Pept_S8_subtilisin_bacteroid-2"/>
</dbReference>
<feature type="active site" description="Charge relay system" evidence="5">
    <location>
        <position position="395"/>
    </location>
</feature>
<dbReference type="GO" id="GO:0004252">
    <property type="term" value="F:serine-type endopeptidase activity"/>
    <property type="evidence" value="ECO:0007669"/>
    <property type="project" value="UniProtKB-UniRule"/>
</dbReference>
<dbReference type="InterPro" id="IPR050131">
    <property type="entry name" value="Peptidase_S8_subtilisin-like"/>
</dbReference>
<reference evidence="9" key="1">
    <citation type="journal article" date="2021" name="PeerJ">
        <title>Extensive microbial diversity within the chicken gut microbiome revealed by metagenomics and culture.</title>
        <authorList>
            <person name="Gilroy R."/>
            <person name="Ravi A."/>
            <person name="Getino M."/>
            <person name="Pursley I."/>
            <person name="Horton D.L."/>
            <person name="Alikhan N.F."/>
            <person name="Baker D."/>
            <person name="Gharbi K."/>
            <person name="Hall N."/>
            <person name="Watson M."/>
            <person name="Adriaenssens E.M."/>
            <person name="Foster-Nyarko E."/>
            <person name="Jarju S."/>
            <person name="Secka A."/>
            <person name="Antonio M."/>
            <person name="Oren A."/>
            <person name="Chaudhuri R.R."/>
            <person name="La Ragione R."/>
            <person name="Hildebrand F."/>
            <person name="Pallen M.J."/>
        </authorList>
    </citation>
    <scope>NUCLEOTIDE SEQUENCE</scope>
    <source>
        <strain evidence="9">8470</strain>
    </source>
</reference>
<keyword evidence="2 5" id="KW-0645">Protease</keyword>
<dbReference type="SUPFAM" id="SSF52743">
    <property type="entry name" value="Subtilisin-like"/>
    <property type="match status" value="1"/>
</dbReference>
<dbReference type="PROSITE" id="PS51892">
    <property type="entry name" value="SUBTILASE"/>
    <property type="match status" value="1"/>
</dbReference>
<dbReference type="PROSITE" id="PS00138">
    <property type="entry name" value="SUBTILASE_SER"/>
    <property type="match status" value="1"/>
</dbReference>
<evidence type="ECO:0000256" key="4">
    <source>
        <dbReference type="ARBA" id="ARBA00022825"/>
    </source>
</evidence>
<dbReference type="AlphaFoldDB" id="A0A948TMD8"/>
<dbReference type="InterPro" id="IPR023827">
    <property type="entry name" value="Peptidase_S8_Asp-AS"/>
</dbReference>
<sequence length="461" mass="50586">MNLKFIGLSILMLASALAAPAENTSYRYRVQLKDKSQTTYSLDRPQEFLSARSIERRNRQGLKIDSTDLPVCAAYIRQLESQGGKFISASKWNNTVLMQTNSEQTAQRFLINPFVESVRKVWTSPDSVPPRPADRKKEVDNKWNEQEDIYGVAADQIRMHRGDSIHKAGFRGKGIEIAVIDAGFYNVDAMKIFRHAHILGTKDFVNPQSDIYAEHNHGMKVFSCLAADAPHVMTGTAPEAGFWLLRSEDNDSEQLAEEDNWAAAVEFADSVGADIVNTSLGYFSFNDATDNYTYRELDGHTSLMSASASMTAKKGMLVVCSAGNSGASTWKKITPPADAENILTVGAIDAMGLNAPFSSVGNTTDGRVKPDVMAIGMHTAVVGTNGGTAYANGTSFAAPVFCGLAACLWQACPWLNVFELIDIIHKASDRYAYPDNIYGYGVTDIWKAFQLARKLKEENGK</sequence>
<evidence type="ECO:0000256" key="5">
    <source>
        <dbReference type="PROSITE-ProRule" id="PRU01240"/>
    </source>
</evidence>
<dbReference type="InterPro" id="IPR015500">
    <property type="entry name" value="Peptidase_S8_subtilisin-rel"/>
</dbReference>
<keyword evidence="4 5" id="KW-0720">Serine protease</keyword>
<protein>
    <submittedName>
        <fullName evidence="9">S8 family serine peptidase</fullName>
    </submittedName>
</protein>
<proteinExistence type="inferred from homology"/>
<name>A0A948TMD8_9BACT</name>
<dbReference type="PANTHER" id="PTHR43806">
    <property type="entry name" value="PEPTIDASE S8"/>
    <property type="match status" value="1"/>
</dbReference>
<comment type="caution">
    <text evidence="9">The sequence shown here is derived from an EMBL/GenBank/DDBJ whole genome shotgun (WGS) entry which is preliminary data.</text>
</comment>
<dbReference type="InterPro" id="IPR036852">
    <property type="entry name" value="Peptidase_S8/S53_dom_sf"/>
</dbReference>
<accession>A0A948TMD8</accession>
<feature type="chain" id="PRO_5037622810" evidence="7">
    <location>
        <begin position="19"/>
        <end position="461"/>
    </location>
</feature>
<dbReference type="EMBL" id="JAHLFJ010000053">
    <property type="protein sequence ID" value="MBU3856071.1"/>
    <property type="molecule type" value="Genomic_DNA"/>
</dbReference>
<gene>
    <name evidence="9" type="ORF">H9928_05865</name>
</gene>
<organism evidence="9 10">
    <name type="scientific">Candidatus Phocaeicola excrementipullorum</name>
    <dbReference type="NCBI Taxonomy" id="2838731"/>
    <lineage>
        <taxon>Bacteria</taxon>
        <taxon>Pseudomonadati</taxon>
        <taxon>Bacteroidota</taxon>
        <taxon>Bacteroidia</taxon>
        <taxon>Bacteroidales</taxon>
        <taxon>Bacteroidaceae</taxon>
        <taxon>Phocaeicola</taxon>
    </lineage>
</organism>
<evidence type="ECO:0000256" key="2">
    <source>
        <dbReference type="ARBA" id="ARBA00022670"/>
    </source>
</evidence>
<feature type="active site" description="Charge relay system" evidence="5">
    <location>
        <position position="181"/>
    </location>
</feature>
<reference evidence="9" key="2">
    <citation type="submission" date="2021-04" db="EMBL/GenBank/DDBJ databases">
        <authorList>
            <person name="Gilroy R."/>
        </authorList>
    </citation>
    <scope>NUCLEOTIDE SEQUENCE</scope>
    <source>
        <strain evidence="9">8470</strain>
    </source>
</reference>
<evidence type="ECO:0000313" key="10">
    <source>
        <dbReference type="Proteomes" id="UP000784286"/>
    </source>
</evidence>
<comment type="similarity">
    <text evidence="1 5 6">Belongs to the peptidase S8 family.</text>
</comment>
<evidence type="ECO:0000256" key="1">
    <source>
        <dbReference type="ARBA" id="ARBA00011073"/>
    </source>
</evidence>